<keyword evidence="1 2" id="KW-0238">DNA-binding</keyword>
<dbReference type="eggNOG" id="COG1309">
    <property type="taxonomic scope" value="Bacteria"/>
</dbReference>
<reference evidence="4 5" key="1">
    <citation type="submission" date="2012-02" db="EMBL/GenBank/DDBJ databases">
        <title>Complete genome sequence of Actinoplanes missouriensis 431 (= NBRC 102363).</title>
        <authorList>
            <person name="Ohnishi Y."/>
            <person name="Ishikawa J."/>
            <person name="Sekine M."/>
            <person name="Hosoyama A."/>
            <person name="Harada T."/>
            <person name="Narita H."/>
            <person name="Hata T."/>
            <person name="Konno Y."/>
            <person name="Tutikane K."/>
            <person name="Fujita N."/>
            <person name="Horinouchi S."/>
            <person name="Hayakawa M."/>
        </authorList>
    </citation>
    <scope>NUCLEOTIDE SEQUENCE [LARGE SCALE GENOMIC DNA]</scope>
    <source>
        <strain evidence="5">ATCC 14538 / DSM 43046 / CBS 188.64 / JCM 3121 / NBRC 102363 / NCIMB 12654 / NRRL B-3342 / UNCC 431</strain>
    </source>
</reference>
<dbReference type="HOGENOM" id="CLU_069356_38_0_11"/>
<proteinExistence type="predicted"/>
<dbReference type="Gene3D" id="1.10.357.10">
    <property type="entry name" value="Tetracycline Repressor, domain 2"/>
    <property type="match status" value="1"/>
</dbReference>
<feature type="domain" description="HTH tetR-type" evidence="3">
    <location>
        <begin position="18"/>
        <end position="76"/>
    </location>
</feature>
<dbReference type="PROSITE" id="PS50977">
    <property type="entry name" value="HTH_TETR_2"/>
    <property type="match status" value="1"/>
</dbReference>
<dbReference type="KEGG" id="ams:AMIS_24830"/>
<evidence type="ECO:0000313" key="5">
    <source>
        <dbReference type="Proteomes" id="UP000007882"/>
    </source>
</evidence>
<dbReference type="RefSeq" id="WP_014442598.1">
    <property type="nucleotide sequence ID" value="NC_017093.1"/>
</dbReference>
<dbReference type="PATRIC" id="fig|512565.3.peg.2482"/>
<feature type="DNA-binding region" description="H-T-H motif" evidence="2">
    <location>
        <begin position="39"/>
        <end position="58"/>
    </location>
</feature>
<evidence type="ECO:0000259" key="3">
    <source>
        <dbReference type="PROSITE" id="PS50977"/>
    </source>
</evidence>
<dbReference type="AlphaFoldDB" id="I0H3W6"/>
<dbReference type="PANTHER" id="PTHR30055">
    <property type="entry name" value="HTH-TYPE TRANSCRIPTIONAL REGULATOR RUTR"/>
    <property type="match status" value="1"/>
</dbReference>
<dbReference type="PANTHER" id="PTHR30055:SF209">
    <property type="entry name" value="POSSIBLE TRANSCRIPTIONAL REGULATORY PROTEIN (PROBABLY TETR-FAMILY)"/>
    <property type="match status" value="1"/>
</dbReference>
<dbReference type="SUPFAM" id="SSF46689">
    <property type="entry name" value="Homeodomain-like"/>
    <property type="match status" value="1"/>
</dbReference>
<dbReference type="Proteomes" id="UP000007882">
    <property type="component" value="Chromosome"/>
</dbReference>
<protein>
    <submittedName>
        <fullName evidence="4">Putative TetR-family transcriptional regulator</fullName>
    </submittedName>
</protein>
<dbReference type="Pfam" id="PF00440">
    <property type="entry name" value="TetR_N"/>
    <property type="match status" value="1"/>
</dbReference>
<dbReference type="InterPro" id="IPR009057">
    <property type="entry name" value="Homeodomain-like_sf"/>
</dbReference>
<evidence type="ECO:0000256" key="1">
    <source>
        <dbReference type="ARBA" id="ARBA00023125"/>
    </source>
</evidence>
<evidence type="ECO:0000313" key="4">
    <source>
        <dbReference type="EMBL" id="BAL87703.1"/>
    </source>
</evidence>
<dbReference type="GO" id="GO:0000976">
    <property type="term" value="F:transcription cis-regulatory region binding"/>
    <property type="evidence" value="ECO:0007669"/>
    <property type="project" value="TreeGrafter"/>
</dbReference>
<keyword evidence="5" id="KW-1185">Reference proteome</keyword>
<dbReference type="InterPro" id="IPR050109">
    <property type="entry name" value="HTH-type_TetR-like_transc_reg"/>
</dbReference>
<dbReference type="GO" id="GO:0003700">
    <property type="term" value="F:DNA-binding transcription factor activity"/>
    <property type="evidence" value="ECO:0007669"/>
    <property type="project" value="TreeGrafter"/>
</dbReference>
<gene>
    <name evidence="4" type="ordered locus">AMIS_24830</name>
</gene>
<name>I0H3W6_ACTM4</name>
<dbReference type="STRING" id="512565.AMIS_24830"/>
<sequence>MTTDATSSPDRPRRRDAEANRTRILQAAHTLLITDPNASMDDLAQAAGVVRRTLYAHFPTRDALITGLGDKAAADILEALSHTDRTTVEPAVALADFSLTIWTAGDQYRLLISLAESEYGTARLRDLLGPIRAQGFDLLARARDTGRFATHLPLEVLSDALQALTLSLLRSVNDGLWTDSGDRAARAILIAAGLPGADADAAIEQAKLTRT</sequence>
<organism evidence="4 5">
    <name type="scientific">Actinoplanes missouriensis (strain ATCC 14538 / DSM 43046 / CBS 188.64 / JCM 3121 / NBRC 102363 / NCIMB 12654 / NRRL B-3342 / UNCC 431)</name>
    <dbReference type="NCBI Taxonomy" id="512565"/>
    <lineage>
        <taxon>Bacteria</taxon>
        <taxon>Bacillati</taxon>
        <taxon>Actinomycetota</taxon>
        <taxon>Actinomycetes</taxon>
        <taxon>Micromonosporales</taxon>
        <taxon>Micromonosporaceae</taxon>
        <taxon>Actinoplanes</taxon>
    </lineage>
</organism>
<evidence type="ECO:0000256" key="2">
    <source>
        <dbReference type="PROSITE-ProRule" id="PRU00335"/>
    </source>
</evidence>
<dbReference type="EMBL" id="AP012319">
    <property type="protein sequence ID" value="BAL87703.1"/>
    <property type="molecule type" value="Genomic_DNA"/>
</dbReference>
<dbReference type="InterPro" id="IPR001647">
    <property type="entry name" value="HTH_TetR"/>
</dbReference>
<accession>I0H3W6</accession>